<feature type="non-terminal residue" evidence="3">
    <location>
        <position position="1"/>
    </location>
</feature>
<proteinExistence type="predicted"/>
<name>A0A0C3Q7W7_9AGAM</name>
<dbReference type="OrthoDB" id="163438at2759"/>
<evidence type="ECO:0000256" key="1">
    <source>
        <dbReference type="ARBA" id="ARBA00022737"/>
    </source>
</evidence>
<evidence type="ECO:0000259" key="2">
    <source>
        <dbReference type="PROSITE" id="PS50837"/>
    </source>
</evidence>
<dbReference type="EMBL" id="KN823036">
    <property type="protein sequence ID" value="KIO25785.1"/>
    <property type="molecule type" value="Genomic_DNA"/>
</dbReference>
<keyword evidence="4" id="KW-1185">Reference proteome</keyword>
<reference evidence="3 4" key="1">
    <citation type="submission" date="2014-04" db="EMBL/GenBank/DDBJ databases">
        <authorList>
            <consortium name="DOE Joint Genome Institute"/>
            <person name="Kuo A."/>
            <person name="Girlanda M."/>
            <person name="Perotto S."/>
            <person name="Kohler A."/>
            <person name="Nagy L.G."/>
            <person name="Floudas D."/>
            <person name="Copeland A."/>
            <person name="Barry K.W."/>
            <person name="Cichocki N."/>
            <person name="Veneault-Fourrey C."/>
            <person name="LaButti K."/>
            <person name="Lindquist E.A."/>
            <person name="Lipzen A."/>
            <person name="Lundell T."/>
            <person name="Morin E."/>
            <person name="Murat C."/>
            <person name="Sun H."/>
            <person name="Tunlid A."/>
            <person name="Henrissat B."/>
            <person name="Grigoriev I.V."/>
            <person name="Hibbett D.S."/>
            <person name="Martin F."/>
            <person name="Nordberg H.P."/>
            <person name="Cantor M.N."/>
            <person name="Hua S.X."/>
        </authorList>
    </citation>
    <scope>NUCLEOTIDE SEQUENCE [LARGE SCALE GENOMIC DNA]</scope>
    <source>
        <strain evidence="3 4">MUT 4182</strain>
    </source>
</reference>
<evidence type="ECO:0000313" key="3">
    <source>
        <dbReference type="EMBL" id="KIO25785.1"/>
    </source>
</evidence>
<dbReference type="InterPro" id="IPR007111">
    <property type="entry name" value="NACHT_NTPase"/>
</dbReference>
<dbReference type="PROSITE" id="PS50837">
    <property type="entry name" value="NACHT"/>
    <property type="match status" value="1"/>
</dbReference>
<dbReference type="HOGENOM" id="CLU_000288_6_8_1"/>
<accession>A0A0C3Q7W7</accession>
<dbReference type="InterPro" id="IPR056884">
    <property type="entry name" value="NPHP3-like_N"/>
</dbReference>
<keyword evidence="1" id="KW-0677">Repeat</keyword>
<dbReference type="STRING" id="1051891.A0A0C3Q7W7"/>
<dbReference type="InterPro" id="IPR027417">
    <property type="entry name" value="P-loop_NTPase"/>
</dbReference>
<dbReference type="PANTHER" id="PTHR10039">
    <property type="entry name" value="AMELOGENIN"/>
    <property type="match status" value="1"/>
</dbReference>
<organism evidence="3 4">
    <name type="scientific">Tulasnella calospora MUT 4182</name>
    <dbReference type="NCBI Taxonomy" id="1051891"/>
    <lineage>
        <taxon>Eukaryota</taxon>
        <taxon>Fungi</taxon>
        <taxon>Dikarya</taxon>
        <taxon>Basidiomycota</taxon>
        <taxon>Agaricomycotina</taxon>
        <taxon>Agaricomycetes</taxon>
        <taxon>Cantharellales</taxon>
        <taxon>Tulasnellaceae</taxon>
        <taxon>Tulasnella</taxon>
    </lineage>
</organism>
<dbReference type="SUPFAM" id="SSF52540">
    <property type="entry name" value="P-loop containing nucleoside triphosphate hydrolases"/>
    <property type="match status" value="1"/>
</dbReference>
<reference evidence="4" key="2">
    <citation type="submission" date="2015-01" db="EMBL/GenBank/DDBJ databases">
        <title>Evolutionary Origins and Diversification of the Mycorrhizal Mutualists.</title>
        <authorList>
            <consortium name="DOE Joint Genome Institute"/>
            <consortium name="Mycorrhizal Genomics Consortium"/>
            <person name="Kohler A."/>
            <person name="Kuo A."/>
            <person name="Nagy L.G."/>
            <person name="Floudas D."/>
            <person name="Copeland A."/>
            <person name="Barry K.W."/>
            <person name="Cichocki N."/>
            <person name="Veneault-Fourrey C."/>
            <person name="LaButti K."/>
            <person name="Lindquist E.A."/>
            <person name="Lipzen A."/>
            <person name="Lundell T."/>
            <person name="Morin E."/>
            <person name="Murat C."/>
            <person name="Riley R."/>
            <person name="Ohm R."/>
            <person name="Sun H."/>
            <person name="Tunlid A."/>
            <person name="Henrissat B."/>
            <person name="Grigoriev I.V."/>
            <person name="Hibbett D.S."/>
            <person name="Martin F."/>
        </authorList>
    </citation>
    <scope>NUCLEOTIDE SEQUENCE [LARGE SCALE GENOMIC DNA]</scope>
    <source>
        <strain evidence="4">MUT 4182</strain>
    </source>
</reference>
<dbReference type="Gene3D" id="3.40.50.300">
    <property type="entry name" value="P-loop containing nucleotide triphosphate hydrolases"/>
    <property type="match status" value="1"/>
</dbReference>
<sequence length="243" mass="27811">CFPGTRVEILERIDSWIGNSSDRVLWIRGMAGRGKSTIASTVLHSWRCRASCAMFHFRRGQNTLNSRIVCALARQLATSLVPEVKNAVLDSVRENEDIADQRLKEQFETLFVAPLTRLDNQAHPILIIVDALDECDNFNDAIDFVRLIDQHSAAFAANVKFLLTSRPEAPLIRAIEPRKWHSEDLDTIPDVTNDLERFIHHAFRQIRDSDPDVPKDWPSSEDVERLVEMSQGLFQWARTAIMY</sequence>
<dbReference type="Proteomes" id="UP000054248">
    <property type="component" value="Unassembled WGS sequence"/>
</dbReference>
<dbReference type="Pfam" id="PF24883">
    <property type="entry name" value="NPHP3_N"/>
    <property type="match status" value="1"/>
</dbReference>
<dbReference type="AlphaFoldDB" id="A0A0C3Q7W7"/>
<gene>
    <name evidence="3" type="ORF">M407DRAFT_37794</name>
</gene>
<dbReference type="PANTHER" id="PTHR10039:SF16">
    <property type="entry name" value="GPI INOSITOL-DEACYLASE"/>
    <property type="match status" value="1"/>
</dbReference>
<feature type="non-terminal residue" evidence="3">
    <location>
        <position position="243"/>
    </location>
</feature>
<protein>
    <recommendedName>
        <fullName evidence="2">NACHT domain-containing protein</fullName>
    </recommendedName>
</protein>
<evidence type="ECO:0000313" key="4">
    <source>
        <dbReference type="Proteomes" id="UP000054248"/>
    </source>
</evidence>
<feature type="domain" description="NACHT" evidence="2">
    <location>
        <begin position="23"/>
        <end position="169"/>
    </location>
</feature>